<name>A0A418KPK6_9ACTN</name>
<dbReference type="OrthoDB" id="3595338at2"/>
<dbReference type="SMART" id="SM00354">
    <property type="entry name" value="HTH_LACI"/>
    <property type="match status" value="1"/>
</dbReference>
<dbReference type="GO" id="GO:0003700">
    <property type="term" value="F:DNA-binding transcription factor activity"/>
    <property type="evidence" value="ECO:0007669"/>
    <property type="project" value="TreeGrafter"/>
</dbReference>
<dbReference type="PROSITE" id="PS50932">
    <property type="entry name" value="HTH_LACI_2"/>
    <property type="match status" value="1"/>
</dbReference>
<dbReference type="AlphaFoldDB" id="A0A418KPK6"/>
<evidence type="ECO:0000259" key="5">
    <source>
        <dbReference type="PROSITE" id="PS50932"/>
    </source>
</evidence>
<keyword evidence="1" id="KW-0678">Repressor</keyword>
<keyword evidence="2" id="KW-0805">Transcription regulation</keyword>
<dbReference type="RefSeq" id="WP_119660694.1">
    <property type="nucleotide sequence ID" value="NZ_QUAL01000149.1"/>
</dbReference>
<proteinExistence type="predicted"/>
<dbReference type="SUPFAM" id="SSF53822">
    <property type="entry name" value="Periplasmic binding protein-like I"/>
    <property type="match status" value="1"/>
</dbReference>
<dbReference type="Pfam" id="PF00356">
    <property type="entry name" value="LacI"/>
    <property type="match status" value="1"/>
</dbReference>
<keyword evidence="4" id="KW-0804">Transcription</keyword>
<dbReference type="InterPro" id="IPR001761">
    <property type="entry name" value="Peripla_BP/Lac1_sug-bd_dom"/>
</dbReference>
<dbReference type="CDD" id="cd01392">
    <property type="entry name" value="HTH_LacI"/>
    <property type="match status" value="1"/>
</dbReference>
<comment type="caution">
    <text evidence="6">The sequence shown here is derived from an EMBL/GenBank/DDBJ whole genome shotgun (WGS) entry which is preliminary data.</text>
</comment>
<reference evidence="6 7" key="1">
    <citation type="submission" date="2018-09" db="EMBL/GenBank/DDBJ databases">
        <title>Isolation, diversity and antifungal activity of actinobacteria from wheat.</title>
        <authorList>
            <person name="Han C."/>
        </authorList>
    </citation>
    <scope>NUCLEOTIDE SEQUENCE [LARGE SCALE GENOMIC DNA]</scope>
    <source>
        <strain evidence="6 7">NEAU-YY265</strain>
    </source>
</reference>
<sequence>MTTRPRRHVSIIDVAAHAGVSVTTVSHTLSQRRPVSAATRERVLAAIAELGYEPNDLARSMRTQRTNTIALVIPDITNPFYTSVARGLQDAILADGYFGIVCNTDAQPDIERRTVQQLVKRRVDGITFSGYYQHQEDIRPAVSVGIPVVLLGSHRPEEGYDVVNGADHESGAEATRYLLSRGHRRIAFITAPAGIGAPAVRVEGYHAALREAGIVPDPALLMRAPVSRDGGGAGMTALLDLPEPPDAVIATNDVVAIGAIQAAHARGLRIPEDVAVMGFDDIEAASLITPKLTTMANQSHQIGFAAGKLLLQRIAGEGPSGPQEVVFSAQLRRRESA</sequence>
<protein>
    <submittedName>
        <fullName evidence="6">LacI family transcriptional regulator</fullName>
    </submittedName>
</protein>
<dbReference type="PANTHER" id="PTHR30146">
    <property type="entry name" value="LACI-RELATED TRANSCRIPTIONAL REPRESSOR"/>
    <property type="match status" value="1"/>
</dbReference>
<dbReference type="InterPro" id="IPR000843">
    <property type="entry name" value="HTH_LacI"/>
</dbReference>
<evidence type="ECO:0000256" key="4">
    <source>
        <dbReference type="ARBA" id="ARBA00023163"/>
    </source>
</evidence>
<dbReference type="Gene3D" id="3.40.50.2300">
    <property type="match status" value="2"/>
</dbReference>
<evidence type="ECO:0000313" key="7">
    <source>
        <dbReference type="Proteomes" id="UP000284057"/>
    </source>
</evidence>
<accession>A0A418KPK6</accession>
<evidence type="ECO:0000256" key="2">
    <source>
        <dbReference type="ARBA" id="ARBA00023015"/>
    </source>
</evidence>
<dbReference type="CDD" id="cd06267">
    <property type="entry name" value="PBP1_LacI_sugar_binding-like"/>
    <property type="match status" value="1"/>
</dbReference>
<dbReference type="InterPro" id="IPR028082">
    <property type="entry name" value="Peripla_BP_I"/>
</dbReference>
<evidence type="ECO:0000256" key="3">
    <source>
        <dbReference type="ARBA" id="ARBA00023125"/>
    </source>
</evidence>
<keyword evidence="3" id="KW-0238">DNA-binding</keyword>
<evidence type="ECO:0000313" key="6">
    <source>
        <dbReference type="EMBL" id="RIQ21469.1"/>
    </source>
</evidence>
<gene>
    <name evidence="6" type="ORF">DY240_15165</name>
</gene>
<dbReference type="InterPro" id="IPR010982">
    <property type="entry name" value="Lambda_DNA-bd_dom_sf"/>
</dbReference>
<dbReference type="Pfam" id="PF00532">
    <property type="entry name" value="Peripla_BP_1"/>
    <property type="match status" value="1"/>
</dbReference>
<dbReference type="PANTHER" id="PTHR30146:SF148">
    <property type="entry name" value="HTH-TYPE TRANSCRIPTIONAL REPRESSOR PURR-RELATED"/>
    <property type="match status" value="1"/>
</dbReference>
<keyword evidence="7" id="KW-1185">Reference proteome</keyword>
<organism evidence="6 7">
    <name type="scientific">Jiangella rhizosphaerae</name>
    <dbReference type="NCBI Taxonomy" id="2293569"/>
    <lineage>
        <taxon>Bacteria</taxon>
        <taxon>Bacillati</taxon>
        <taxon>Actinomycetota</taxon>
        <taxon>Actinomycetes</taxon>
        <taxon>Jiangellales</taxon>
        <taxon>Jiangellaceae</taxon>
        <taxon>Jiangella</taxon>
    </lineage>
</organism>
<dbReference type="EMBL" id="QUAL01000149">
    <property type="protein sequence ID" value="RIQ21469.1"/>
    <property type="molecule type" value="Genomic_DNA"/>
</dbReference>
<dbReference type="GO" id="GO:0000976">
    <property type="term" value="F:transcription cis-regulatory region binding"/>
    <property type="evidence" value="ECO:0007669"/>
    <property type="project" value="TreeGrafter"/>
</dbReference>
<dbReference type="SUPFAM" id="SSF47413">
    <property type="entry name" value="lambda repressor-like DNA-binding domains"/>
    <property type="match status" value="1"/>
</dbReference>
<evidence type="ECO:0000256" key="1">
    <source>
        <dbReference type="ARBA" id="ARBA00022491"/>
    </source>
</evidence>
<dbReference type="Proteomes" id="UP000284057">
    <property type="component" value="Unassembled WGS sequence"/>
</dbReference>
<dbReference type="Gene3D" id="1.10.260.40">
    <property type="entry name" value="lambda repressor-like DNA-binding domains"/>
    <property type="match status" value="1"/>
</dbReference>
<feature type="domain" description="HTH lacI-type" evidence="5">
    <location>
        <begin position="9"/>
        <end position="63"/>
    </location>
</feature>